<organism evidence="1">
    <name type="scientific">Rhizophora mucronata</name>
    <name type="common">Asiatic mangrove</name>
    <dbReference type="NCBI Taxonomy" id="61149"/>
    <lineage>
        <taxon>Eukaryota</taxon>
        <taxon>Viridiplantae</taxon>
        <taxon>Streptophyta</taxon>
        <taxon>Embryophyta</taxon>
        <taxon>Tracheophyta</taxon>
        <taxon>Spermatophyta</taxon>
        <taxon>Magnoliopsida</taxon>
        <taxon>eudicotyledons</taxon>
        <taxon>Gunneridae</taxon>
        <taxon>Pentapetalae</taxon>
        <taxon>rosids</taxon>
        <taxon>fabids</taxon>
        <taxon>Malpighiales</taxon>
        <taxon>Rhizophoraceae</taxon>
        <taxon>Rhizophora</taxon>
    </lineage>
</organism>
<proteinExistence type="predicted"/>
<name>A0A2P2N489_RHIMU</name>
<evidence type="ECO:0000313" key="1">
    <source>
        <dbReference type="EMBL" id="MBX37297.1"/>
    </source>
</evidence>
<dbReference type="EMBL" id="GGEC01056813">
    <property type="protein sequence ID" value="MBX37297.1"/>
    <property type="molecule type" value="Transcribed_RNA"/>
</dbReference>
<protein>
    <submittedName>
        <fullName evidence="1">Uncharacterized protein</fullName>
    </submittedName>
</protein>
<accession>A0A2P2N489</accession>
<dbReference type="AlphaFoldDB" id="A0A2P2N489"/>
<sequence length="44" mass="4972">MLAQSDSSTVNCKINQKLNYCHCCSMVTSCWESHGPSSYRRVCL</sequence>
<reference evidence="1" key="1">
    <citation type="submission" date="2018-02" db="EMBL/GenBank/DDBJ databases">
        <title>Rhizophora mucronata_Transcriptome.</title>
        <authorList>
            <person name="Meera S.P."/>
            <person name="Sreeshan A."/>
            <person name="Augustine A."/>
        </authorList>
    </citation>
    <scope>NUCLEOTIDE SEQUENCE</scope>
    <source>
        <tissue evidence="1">Leaf</tissue>
    </source>
</reference>